<protein>
    <submittedName>
        <fullName evidence="2">Uncharacterized protein</fullName>
    </submittedName>
</protein>
<sequence length="63" mass="6722">MLVFGRVVFLLFLVAAPAFGFLPMISQLLAGSGIIAPRDSAAAGEEGPRPWNARQTATRIDHV</sequence>
<feature type="region of interest" description="Disordered" evidence="1">
    <location>
        <begin position="40"/>
        <end position="63"/>
    </location>
</feature>
<gene>
    <name evidence="2" type="primary">WBGene00274242</name>
</gene>
<organism evidence="2 3">
    <name type="scientific">Pristionchus pacificus</name>
    <name type="common">Parasitic nematode worm</name>
    <dbReference type="NCBI Taxonomy" id="54126"/>
    <lineage>
        <taxon>Eukaryota</taxon>
        <taxon>Metazoa</taxon>
        <taxon>Ecdysozoa</taxon>
        <taxon>Nematoda</taxon>
        <taxon>Chromadorea</taxon>
        <taxon>Rhabditida</taxon>
        <taxon>Rhabditina</taxon>
        <taxon>Diplogasteromorpha</taxon>
        <taxon>Diplogasteroidea</taxon>
        <taxon>Neodiplogasteridae</taxon>
        <taxon>Pristionchus</taxon>
    </lineage>
</organism>
<evidence type="ECO:0000313" key="2">
    <source>
        <dbReference type="EnsemblMetazoa" id="PPA35873.1"/>
    </source>
</evidence>
<keyword evidence="3" id="KW-1185">Reference proteome</keyword>
<dbReference type="AlphaFoldDB" id="A0A454Y3L9"/>
<proteinExistence type="predicted"/>
<accession>A0A454Y3L9</accession>
<evidence type="ECO:0000313" key="3">
    <source>
        <dbReference type="Proteomes" id="UP000005239"/>
    </source>
</evidence>
<dbReference type="Proteomes" id="UP000005239">
    <property type="component" value="Unassembled WGS sequence"/>
</dbReference>
<reference evidence="2" key="2">
    <citation type="submission" date="2022-06" db="UniProtKB">
        <authorList>
            <consortium name="EnsemblMetazoa"/>
        </authorList>
    </citation>
    <scope>IDENTIFICATION</scope>
    <source>
        <strain evidence="2">PS312</strain>
    </source>
</reference>
<reference evidence="3" key="1">
    <citation type="journal article" date="2008" name="Nat. Genet.">
        <title>The Pristionchus pacificus genome provides a unique perspective on nematode lifestyle and parasitism.</title>
        <authorList>
            <person name="Dieterich C."/>
            <person name="Clifton S.W."/>
            <person name="Schuster L.N."/>
            <person name="Chinwalla A."/>
            <person name="Delehaunty K."/>
            <person name="Dinkelacker I."/>
            <person name="Fulton L."/>
            <person name="Fulton R."/>
            <person name="Godfrey J."/>
            <person name="Minx P."/>
            <person name="Mitreva M."/>
            <person name="Roeseler W."/>
            <person name="Tian H."/>
            <person name="Witte H."/>
            <person name="Yang S.P."/>
            <person name="Wilson R.K."/>
            <person name="Sommer R.J."/>
        </authorList>
    </citation>
    <scope>NUCLEOTIDE SEQUENCE [LARGE SCALE GENOMIC DNA]</scope>
    <source>
        <strain evidence="3">PS312</strain>
    </source>
</reference>
<accession>A0A8R1UMM4</accession>
<feature type="compositionally biased region" description="Polar residues" evidence="1">
    <location>
        <begin position="53"/>
        <end position="63"/>
    </location>
</feature>
<name>A0A454Y3L9_PRIPA</name>
<dbReference type="EnsemblMetazoa" id="PPA35873.1">
    <property type="protein sequence ID" value="PPA35873.1"/>
    <property type="gene ID" value="WBGene00274242"/>
</dbReference>
<evidence type="ECO:0000256" key="1">
    <source>
        <dbReference type="SAM" id="MobiDB-lite"/>
    </source>
</evidence>